<feature type="domain" description="Heterokaryon incompatibility" evidence="2">
    <location>
        <begin position="655"/>
        <end position="760"/>
    </location>
</feature>
<dbReference type="InterPro" id="IPR029055">
    <property type="entry name" value="Ntn_hydrolases_N"/>
</dbReference>
<dbReference type="EC" id="2.3.2.2" evidence="1"/>
<dbReference type="Gene3D" id="3.60.20.40">
    <property type="match status" value="1"/>
</dbReference>
<dbReference type="Pfam" id="PF01019">
    <property type="entry name" value="G_glu_transpept"/>
    <property type="match status" value="1"/>
</dbReference>
<comment type="function">
    <text evidence="1">Cleaves the gamma-glutamyl peptide bond of glutathione and glutathione conjugates.</text>
</comment>
<comment type="caution">
    <text evidence="3">The sequence shown here is derived from an EMBL/GenBank/DDBJ whole genome shotgun (WGS) entry which is preliminary data.</text>
</comment>
<dbReference type="InterPro" id="IPR010730">
    <property type="entry name" value="HET"/>
</dbReference>
<name>A0ABR1P269_DIAER</name>
<dbReference type="EC" id="3.4.19.13" evidence="1"/>
<gene>
    <name evidence="3" type="ORF">SLS63_008537</name>
</gene>
<evidence type="ECO:0000313" key="4">
    <source>
        <dbReference type="Proteomes" id="UP001430848"/>
    </source>
</evidence>
<reference evidence="3 4" key="1">
    <citation type="submission" date="2024-02" db="EMBL/GenBank/DDBJ databases">
        <title>De novo assembly and annotation of 12 fungi associated with fruit tree decline syndrome in Ontario, Canada.</title>
        <authorList>
            <person name="Sulman M."/>
            <person name="Ellouze W."/>
            <person name="Ilyukhin E."/>
        </authorList>
    </citation>
    <scope>NUCLEOTIDE SEQUENCE [LARGE SCALE GENOMIC DNA]</scope>
    <source>
        <strain evidence="3 4">M169</strain>
    </source>
</reference>
<dbReference type="InterPro" id="IPR000101">
    <property type="entry name" value="GGT_peptidase"/>
</dbReference>
<comment type="pathway">
    <text evidence="1">Sulfur metabolism; glutathione metabolism.</text>
</comment>
<evidence type="ECO:0000256" key="1">
    <source>
        <dbReference type="RuleBase" id="RU368068"/>
    </source>
</evidence>
<dbReference type="Proteomes" id="UP001430848">
    <property type="component" value="Unassembled WGS sequence"/>
</dbReference>
<keyword evidence="1" id="KW-0378">Hydrolase</keyword>
<keyword evidence="1" id="KW-0012">Acyltransferase</keyword>
<sequence>MVATNLCVGVIGMYHSGIGGGGFALVRDANGNYETIDYRESAPAAAYEDMYQGNLEGAIRGGLSVAVPGELKGLEYLHDKYGSLPWSYLVLPAEYLARYGFNVTEDLVRYMDNAITGPRGNYLVEDPIWAEDFAPNGNLLQVGDVITRKRYADTLAKIGRHGASAFYEGELAEEMVKVTQETNGTLTLDDLKSYKALPKRPISIDFRGFKLYSTGAPSSGAVMLSTLKTMEQYPAEDLSDTNLTTHRFLEAMRFAYGARLELGDPDYLPGVEAFEDGLLSAQNARATRARINDSSTLPLDEYDPRGEYAAESHGTSHIVTADGTGLTISSTTTVNLLFGAQIMTPRGGIILNDEMADFSTPGARNVFGFAPSPANFIRPGKRCMSSITPIIAEFPNGTVFFVTGAAGGSRIISSTTLTAWHLLEHGMDMRQAVAEPRFHDQLIPNRAEFEWTYDNGTVSAMVEKGHKRKWVRLGAVSLLDTSETPHMARELGRSLERAQFARSALNDGSTWYMGAWCKCPDEPHIDQDFHVEEKSALASSSYGKFDYEPGLEAIAAEAPQELFNSSGEMQEFAKRLPVEKWRSVSLEYFLENEEVALLVLAGIDLDRRDVRRLLRETDKELGQIWNSESRKTLPGLMVIDCLSRRVVTAELSCRYVALSYVWGSITSRSEDEKFEQDLHGLRLPQTVQDAMDVVRVLGMRFLWVDQYCINGTEPGMKHYTISNMGAIYEAAYLTIIAAAGSDGEYGLPSVSRSRKVLEEGDTPPWNGITTRPYSTVEEKTTSGGAAAYLLTSTNTPSAV</sequence>
<comment type="catalytic activity">
    <reaction evidence="1">
        <text>an N-terminal (5-L-glutamyl)-[peptide] + an alpha-amino acid = 5-L-glutamyl amino acid + an N-terminal L-alpha-aminoacyl-[peptide]</text>
        <dbReference type="Rhea" id="RHEA:23904"/>
        <dbReference type="Rhea" id="RHEA-COMP:9780"/>
        <dbReference type="Rhea" id="RHEA-COMP:9795"/>
        <dbReference type="ChEBI" id="CHEBI:77644"/>
        <dbReference type="ChEBI" id="CHEBI:78597"/>
        <dbReference type="ChEBI" id="CHEBI:78599"/>
        <dbReference type="ChEBI" id="CHEBI:78608"/>
        <dbReference type="EC" id="2.3.2.2"/>
    </reaction>
</comment>
<dbReference type="PANTHER" id="PTHR11686:SF62">
    <property type="entry name" value="GLUTATHIONE HYDROLASE"/>
    <property type="match status" value="1"/>
</dbReference>
<dbReference type="SUPFAM" id="SSF56235">
    <property type="entry name" value="N-terminal nucleophile aminohydrolases (Ntn hydrolases)"/>
    <property type="match status" value="1"/>
</dbReference>
<dbReference type="InterPro" id="IPR043138">
    <property type="entry name" value="GGT_lsub"/>
</dbReference>
<keyword evidence="4" id="KW-1185">Reference proteome</keyword>
<dbReference type="Pfam" id="PF06985">
    <property type="entry name" value="HET"/>
    <property type="match status" value="1"/>
</dbReference>
<proteinExistence type="predicted"/>
<dbReference type="PRINTS" id="PR01210">
    <property type="entry name" value="GGTRANSPTASE"/>
</dbReference>
<evidence type="ECO:0000259" key="2">
    <source>
        <dbReference type="Pfam" id="PF06985"/>
    </source>
</evidence>
<evidence type="ECO:0000313" key="3">
    <source>
        <dbReference type="EMBL" id="KAK7724700.1"/>
    </source>
</evidence>
<accession>A0ABR1P269</accession>
<organism evidence="3 4">
    <name type="scientific">Diaporthe eres</name>
    <name type="common">Phomopsis oblonga</name>
    <dbReference type="NCBI Taxonomy" id="83184"/>
    <lineage>
        <taxon>Eukaryota</taxon>
        <taxon>Fungi</taxon>
        <taxon>Dikarya</taxon>
        <taxon>Ascomycota</taxon>
        <taxon>Pezizomycotina</taxon>
        <taxon>Sordariomycetes</taxon>
        <taxon>Sordariomycetidae</taxon>
        <taxon>Diaporthales</taxon>
        <taxon>Diaporthaceae</taxon>
        <taxon>Diaporthe</taxon>
        <taxon>Diaporthe eres species complex</taxon>
    </lineage>
</organism>
<dbReference type="InterPro" id="IPR043137">
    <property type="entry name" value="GGT_ssub_C"/>
</dbReference>
<comment type="catalytic activity">
    <reaction evidence="1">
        <text>an S-substituted glutathione + H2O = an S-substituted L-cysteinylglycine + L-glutamate</text>
        <dbReference type="Rhea" id="RHEA:59468"/>
        <dbReference type="ChEBI" id="CHEBI:15377"/>
        <dbReference type="ChEBI" id="CHEBI:29985"/>
        <dbReference type="ChEBI" id="CHEBI:90779"/>
        <dbReference type="ChEBI" id="CHEBI:143103"/>
        <dbReference type="EC" id="3.4.19.13"/>
    </reaction>
</comment>
<comment type="catalytic activity">
    <reaction evidence="1">
        <text>glutathione + H2O = L-cysteinylglycine + L-glutamate</text>
        <dbReference type="Rhea" id="RHEA:28807"/>
        <dbReference type="ChEBI" id="CHEBI:15377"/>
        <dbReference type="ChEBI" id="CHEBI:29985"/>
        <dbReference type="ChEBI" id="CHEBI:57925"/>
        <dbReference type="ChEBI" id="CHEBI:61694"/>
        <dbReference type="EC" id="3.4.19.13"/>
    </reaction>
</comment>
<protein>
    <recommendedName>
        <fullName evidence="1">Glutathione hydrolase</fullName>
        <ecNumber evidence="1">2.3.2.2</ecNumber>
        <ecNumber evidence="1">3.4.19.13</ecNumber>
    </recommendedName>
    <alternativeName>
        <fullName evidence="1">Gamma-glutamyltransferase</fullName>
    </alternativeName>
    <alternativeName>
        <fullName evidence="1">Gamma-glutamyltranspeptidase</fullName>
    </alternativeName>
</protein>
<dbReference type="EMBL" id="JAKNSF020000055">
    <property type="protein sequence ID" value="KAK7724700.1"/>
    <property type="molecule type" value="Genomic_DNA"/>
</dbReference>
<dbReference type="PANTHER" id="PTHR11686">
    <property type="entry name" value="GAMMA GLUTAMYL TRANSPEPTIDASE"/>
    <property type="match status" value="1"/>
</dbReference>
<dbReference type="Gene3D" id="1.10.246.130">
    <property type="match status" value="1"/>
</dbReference>
<keyword evidence="1" id="KW-0808">Transferase</keyword>